<dbReference type="GO" id="GO:0051287">
    <property type="term" value="F:NAD binding"/>
    <property type="evidence" value="ECO:0007669"/>
    <property type="project" value="InterPro"/>
</dbReference>
<dbReference type="AlphaFoldDB" id="A0A1W5QE14"/>
<keyword evidence="6 12" id="KW-0521">NADP</keyword>
<evidence type="ECO:0000256" key="12">
    <source>
        <dbReference type="PIRSR" id="PIRSR000238-1"/>
    </source>
</evidence>
<evidence type="ECO:0000256" key="6">
    <source>
        <dbReference type="ARBA" id="ARBA00022857"/>
    </source>
</evidence>
<dbReference type="Gene3D" id="3.50.50.60">
    <property type="entry name" value="FAD/NAD(P)-binding domain"/>
    <property type="match status" value="2"/>
</dbReference>
<dbReference type="InterPro" id="IPR044142">
    <property type="entry name" value="AhpF_NTD_N"/>
</dbReference>
<dbReference type="EMBL" id="KY363215">
    <property type="protein sequence ID" value="APY23691.1"/>
    <property type="molecule type" value="Genomic_DNA"/>
</dbReference>
<evidence type="ECO:0000256" key="3">
    <source>
        <dbReference type="ARBA" id="ARBA00020059"/>
    </source>
</evidence>
<dbReference type="InterPro" id="IPR023753">
    <property type="entry name" value="FAD/NAD-binding_dom"/>
</dbReference>
<keyword evidence="9 13" id="KW-1015">Disulfide bond</keyword>
<keyword evidence="8 12" id="KW-0520">NAD</keyword>
<evidence type="ECO:0000256" key="11">
    <source>
        <dbReference type="ARBA" id="ARBA00024806"/>
    </source>
</evidence>
<feature type="domain" description="Thioredoxin-like fold" evidence="15">
    <location>
        <begin position="123"/>
        <end position="186"/>
    </location>
</feature>
<dbReference type="InterPro" id="IPR036188">
    <property type="entry name" value="FAD/NAD-bd_sf"/>
</dbReference>
<feature type="binding site" evidence="12">
    <location>
        <begin position="207"/>
        <end position="222"/>
    </location>
    <ligand>
        <name>FAD</name>
        <dbReference type="ChEBI" id="CHEBI:57692"/>
    </ligand>
</feature>
<dbReference type="InterPro" id="IPR012336">
    <property type="entry name" value="Thioredoxin-like_fold"/>
</dbReference>
<reference evidence="16" key="1">
    <citation type="journal article" date="2017" name="MSphere">
        <title>Novel beta-lactamase blaARL in Staphylococcus arlettae.</title>
        <authorList>
            <person name="Andreis S.N."/>
            <person name="Perreten V."/>
            <person name="Schwendener S."/>
        </authorList>
    </citation>
    <scope>NUCLEOTIDE SEQUENCE</scope>
    <source>
        <strain evidence="16">SAN1670</strain>
    </source>
</reference>
<sequence length="514" mass="55257">MLNDELKSQLKQLLELMEGDVVLQASIGSDDKSKELETLLDEVASMSSHISVENADLKRTPSFSVNRPNEQTGITFASLPMGHEFNSLVLALLQVSGRAPKEEQAVIDQISALDRPLHFETYISLTCQKCPDVVQALNLMSLLNPNITHTMIDGAIFREEAENIMAVPAIFLNGEEFGNGRMTVQDILTSLGSTADPAEFDNKEPYDVLIIGGGPASGSAGIYTARKGLRTGIVADRIGGQVNDTAAIENFITVKETDGPKFSSALEDHINHYDIDVMTGVRADDIEKTDSGIFVTLDNGAKLQSKTVILATGARWRKLQVPGEEALINKGVAFCPHCDGPLFENKDVAVVGGGNSGVEAAIDLAGIASHVTLLERNAELRADDVLQQRLTSLSNVTIIKNAQTTEVLGDNAVTGIAYEDLATGAKHDITLDGIFVQIGLLPNTEWLDDAVELNEAHEIKIDRRNATSMPGVFAAGDVTDDRNKQIIISMGAGANAALNAFDYIIRNSAEPVHQ</sequence>
<dbReference type="PRINTS" id="PR00469">
    <property type="entry name" value="PNDRDTASEII"/>
</dbReference>
<protein>
    <recommendedName>
        <fullName evidence="3">Alkyl hydroperoxide reductase subunit F</fullName>
    </recommendedName>
</protein>
<dbReference type="Gene3D" id="3.40.30.80">
    <property type="match status" value="1"/>
</dbReference>
<evidence type="ECO:0000256" key="7">
    <source>
        <dbReference type="ARBA" id="ARBA00023002"/>
    </source>
</evidence>
<dbReference type="PIRSF" id="PIRSF000238">
    <property type="entry name" value="AhpF"/>
    <property type="match status" value="1"/>
</dbReference>
<dbReference type="GO" id="GO:0005829">
    <property type="term" value="C:cytosol"/>
    <property type="evidence" value="ECO:0007669"/>
    <property type="project" value="UniProtKB-ARBA"/>
</dbReference>
<dbReference type="Pfam" id="PF13192">
    <property type="entry name" value="Thioredoxin_3"/>
    <property type="match status" value="1"/>
</dbReference>
<dbReference type="NCBIfam" id="TIGR03140">
    <property type="entry name" value="AhpF"/>
    <property type="match status" value="1"/>
</dbReference>
<comment type="subunit">
    <text evidence="2">Homodimer.</text>
</comment>
<evidence type="ECO:0000259" key="15">
    <source>
        <dbReference type="Pfam" id="PF13192"/>
    </source>
</evidence>
<comment type="similarity">
    <text evidence="1">Belongs to the class-II pyridine nucleotide-disulfide oxidoreductase family.</text>
</comment>
<comment type="function">
    <text evidence="11">Serves to protect the cell against DNA damage by alkyl hydroperoxides. It can use either NADH or NADPH as electron donor for direct reduction of redox dyes or of alkyl hydroperoxides when combined with the AhpC protein.</text>
</comment>
<evidence type="ECO:0000256" key="5">
    <source>
        <dbReference type="ARBA" id="ARBA00022827"/>
    </source>
</evidence>
<keyword evidence="7" id="KW-0560">Oxidoreductase</keyword>
<dbReference type="CDD" id="cd03026">
    <property type="entry name" value="AhpF_NTD_C"/>
    <property type="match status" value="1"/>
</dbReference>
<dbReference type="GO" id="GO:0050660">
    <property type="term" value="F:flavin adenine dinucleotide binding"/>
    <property type="evidence" value="ECO:0007669"/>
    <property type="project" value="InterPro"/>
</dbReference>
<dbReference type="PROSITE" id="PS00573">
    <property type="entry name" value="PYRIDINE_REDOX_2"/>
    <property type="match status" value="1"/>
</dbReference>
<dbReference type="SUPFAM" id="SSF51905">
    <property type="entry name" value="FAD/NAD(P)-binding domain"/>
    <property type="match status" value="1"/>
</dbReference>
<evidence type="ECO:0000256" key="1">
    <source>
        <dbReference type="ARBA" id="ARBA00009333"/>
    </source>
</evidence>
<feature type="binding site" evidence="12">
    <location>
        <begin position="467"/>
        <end position="477"/>
    </location>
    <ligand>
        <name>FAD</name>
        <dbReference type="ChEBI" id="CHEBI:57692"/>
    </ligand>
</feature>
<evidence type="ECO:0000256" key="8">
    <source>
        <dbReference type="ARBA" id="ARBA00023027"/>
    </source>
</evidence>
<evidence type="ECO:0000256" key="13">
    <source>
        <dbReference type="PIRSR" id="PIRSR000238-2"/>
    </source>
</evidence>
<dbReference type="PANTHER" id="PTHR48105">
    <property type="entry name" value="THIOREDOXIN REDUCTASE 1-RELATED-RELATED"/>
    <property type="match status" value="1"/>
</dbReference>
<evidence type="ECO:0000256" key="9">
    <source>
        <dbReference type="ARBA" id="ARBA00023157"/>
    </source>
</evidence>
<dbReference type="CDD" id="cd02974">
    <property type="entry name" value="AhpF_NTD_N"/>
    <property type="match status" value="1"/>
</dbReference>
<evidence type="ECO:0000256" key="10">
    <source>
        <dbReference type="ARBA" id="ARBA00023284"/>
    </source>
</evidence>
<evidence type="ECO:0000256" key="4">
    <source>
        <dbReference type="ARBA" id="ARBA00022630"/>
    </source>
</evidence>
<dbReference type="GO" id="GO:0000302">
    <property type="term" value="P:response to reactive oxygen species"/>
    <property type="evidence" value="ECO:0007669"/>
    <property type="project" value="InterPro"/>
</dbReference>
<organism evidence="16">
    <name type="scientific">Staphylococcus arlettae</name>
    <dbReference type="NCBI Taxonomy" id="29378"/>
    <lineage>
        <taxon>Bacteria</taxon>
        <taxon>Bacillati</taxon>
        <taxon>Bacillota</taxon>
        <taxon>Bacilli</taxon>
        <taxon>Bacillales</taxon>
        <taxon>Staphylococcaceae</taxon>
        <taxon>Staphylococcus</taxon>
    </lineage>
</organism>
<keyword evidence="5 12" id="KW-0274">FAD</keyword>
<dbReference type="GO" id="GO:0102039">
    <property type="term" value="F:NADH-dependent peroxiredoxin activity"/>
    <property type="evidence" value="ECO:0007669"/>
    <property type="project" value="InterPro"/>
</dbReference>
<dbReference type="Pfam" id="PF07992">
    <property type="entry name" value="Pyr_redox_2"/>
    <property type="match status" value="1"/>
</dbReference>
<keyword evidence="4" id="KW-0285">Flavoprotein</keyword>
<accession>A0A1W5QE14</accession>
<evidence type="ECO:0000313" key="16">
    <source>
        <dbReference type="EMBL" id="APY23691.1"/>
    </source>
</evidence>
<dbReference type="GO" id="GO:0016668">
    <property type="term" value="F:oxidoreductase activity, acting on a sulfur group of donors, NAD(P) as acceptor"/>
    <property type="evidence" value="ECO:0007669"/>
    <property type="project" value="UniProtKB-ARBA"/>
</dbReference>
<dbReference type="InterPro" id="IPR044141">
    <property type="entry name" value="AhpF_NTD_C"/>
</dbReference>
<dbReference type="InterPro" id="IPR050097">
    <property type="entry name" value="Ferredoxin-NADP_redctase_2"/>
</dbReference>
<dbReference type="GO" id="GO:0032991">
    <property type="term" value="C:protein-containing complex"/>
    <property type="evidence" value="ECO:0007669"/>
    <property type="project" value="UniProtKB-ARBA"/>
</dbReference>
<feature type="domain" description="FAD/NAD(P)-binding" evidence="14">
    <location>
        <begin position="206"/>
        <end position="490"/>
    </location>
</feature>
<dbReference type="SUPFAM" id="SSF52833">
    <property type="entry name" value="Thioredoxin-like"/>
    <property type="match status" value="2"/>
</dbReference>
<feature type="binding site" evidence="12">
    <location>
        <begin position="347"/>
        <end position="361"/>
    </location>
    <ligand>
        <name>NAD(+)</name>
        <dbReference type="ChEBI" id="CHEBI:57540"/>
    </ligand>
</feature>
<comment type="cofactor">
    <cofactor evidence="12">
        <name>FAD</name>
        <dbReference type="ChEBI" id="CHEBI:57692"/>
    </cofactor>
    <text evidence="12">Binds 1 FAD per subunit.</text>
</comment>
<evidence type="ECO:0000259" key="14">
    <source>
        <dbReference type="Pfam" id="PF07992"/>
    </source>
</evidence>
<dbReference type="PRINTS" id="PR00368">
    <property type="entry name" value="FADPNR"/>
</dbReference>
<dbReference type="InterPro" id="IPR012081">
    <property type="entry name" value="Alkyl_hydroperoxide_Rdtase_suF"/>
</dbReference>
<evidence type="ECO:0000256" key="2">
    <source>
        <dbReference type="ARBA" id="ARBA00011738"/>
    </source>
</evidence>
<dbReference type="InterPro" id="IPR036249">
    <property type="entry name" value="Thioredoxin-like_sf"/>
</dbReference>
<proteinExistence type="inferred from homology"/>
<dbReference type="InterPro" id="IPR008255">
    <property type="entry name" value="Pyr_nucl-diS_OxRdtase_2_AS"/>
</dbReference>
<keyword evidence="10 13" id="KW-0676">Redox-active center</keyword>
<dbReference type="FunFam" id="3.50.50.60:FF:000007">
    <property type="entry name" value="Alkyl hydroperoxide reductase, F subunit"/>
    <property type="match status" value="1"/>
</dbReference>
<name>A0A1W5QE14_9STAP</name>
<feature type="disulfide bond" description="Redox-active" evidence="13">
    <location>
        <begin position="335"/>
        <end position="338"/>
    </location>
</feature>